<dbReference type="Pfam" id="PF00931">
    <property type="entry name" value="NB-ARC"/>
    <property type="match status" value="1"/>
</dbReference>
<keyword evidence="4" id="KW-1185">Reference proteome</keyword>
<name>A0ABR1ZLT3_9ROSI</name>
<gene>
    <name evidence="3" type="ORF">V6N11_038016</name>
</gene>
<evidence type="ECO:0000313" key="4">
    <source>
        <dbReference type="Proteomes" id="UP001396334"/>
    </source>
</evidence>
<dbReference type="EMBL" id="JBBPBN010000927">
    <property type="protein sequence ID" value="KAK8481268.1"/>
    <property type="molecule type" value="Genomic_DNA"/>
</dbReference>
<dbReference type="Proteomes" id="UP001396334">
    <property type="component" value="Unassembled WGS sequence"/>
</dbReference>
<reference evidence="3 4" key="1">
    <citation type="journal article" date="2024" name="G3 (Bethesda)">
        <title>Genome assembly of Hibiscus sabdariffa L. provides insights into metabolisms of medicinal natural products.</title>
        <authorList>
            <person name="Kim T."/>
        </authorList>
    </citation>
    <scope>NUCLEOTIDE SEQUENCE [LARGE SCALE GENOMIC DNA]</scope>
    <source>
        <strain evidence="3">TK-2024</strain>
        <tissue evidence="3">Old leaves</tissue>
    </source>
</reference>
<comment type="caution">
    <text evidence="3">The sequence shown here is derived from an EMBL/GenBank/DDBJ whole genome shotgun (WGS) entry which is preliminary data.</text>
</comment>
<accession>A0ABR1ZLT3</accession>
<dbReference type="Gene3D" id="3.40.50.300">
    <property type="entry name" value="P-loop containing nucleotide triphosphate hydrolases"/>
    <property type="match status" value="1"/>
</dbReference>
<evidence type="ECO:0000313" key="3">
    <source>
        <dbReference type="EMBL" id="KAK8481268.1"/>
    </source>
</evidence>
<proteinExistence type="predicted"/>
<evidence type="ECO:0000256" key="1">
    <source>
        <dbReference type="ARBA" id="ARBA00022821"/>
    </source>
</evidence>
<dbReference type="InterPro" id="IPR027417">
    <property type="entry name" value="P-loop_NTPase"/>
</dbReference>
<organism evidence="3 4">
    <name type="scientific">Hibiscus sabdariffa</name>
    <name type="common">roselle</name>
    <dbReference type="NCBI Taxonomy" id="183260"/>
    <lineage>
        <taxon>Eukaryota</taxon>
        <taxon>Viridiplantae</taxon>
        <taxon>Streptophyta</taxon>
        <taxon>Embryophyta</taxon>
        <taxon>Tracheophyta</taxon>
        <taxon>Spermatophyta</taxon>
        <taxon>Magnoliopsida</taxon>
        <taxon>eudicotyledons</taxon>
        <taxon>Gunneridae</taxon>
        <taxon>Pentapetalae</taxon>
        <taxon>rosids</taxon>
        <taxon>malvids</taxon>
        <taxon>Malvales</taxon>
        <taxon>Malvaceae</taxon>
        <taxon>Malvoideae</taxon>
        <taxon>Hibiscus</taxon>
    </lineage>
</organism>
<sequence length="333" mass="37965">MGGIYMMEKVHPTAMMRETSKRLREWMAVMDLRMSGASEESDVLEKRKVMARIPKSPISVILEQVRAIKYNETSPHFVEAVETWRELELLVHRLNSIVDKMDVLWDWPLEVQLSSIEMDVFSLDEVLYDIEDLIGFSKTQPMQSNIQTDLAETLEVSKGKTERLGVSMSRNPKSSISISKSMTKFSDRFKSSVSMLEKDLTSLEMKWLLFDLRWRCVLLYSDSILVEVSRLYGIDQVKKDIMDGILDNSIQERSGNIKPISIVGMEGMGKTSLAQCICKDKQVVASFGKIVLVDVSGDFDLHKIARDIIQSLEGLNHDFLHILTLVPLQSLIQ</sequence>
<dbReference type="SUPFAM" id="SSF52540">
    <property type="entry name" value="P-loop containing nucleoside triphosphate hydrolases"/>
    <property type="match status" value="1"/>
</dbReference>
<dbReference type="PANTHER" id="PTHR36766">
    <property type="entry name" value="PLANT BROAD-SPECTRUM MILDEW RESISTANCE PROTEIN RPW8"/>
    <property type="match status" value="1"/>
</dbReference>
<dbReference type="PANTHER" id="PTHR36766:SF64">
    <property type="entry name" value="OS12G0206100 PROTEIN"/>
    <property type="match status" value="1"/>
</dbReference>
<dbReference type="InterPro" id="IPR002182">
    <property type="entry name" value="NB-ARC"/>
</dbReference>
<evidence type="ECO:0000259" key="2">
    <source>
        <dbReference type="Pfam" id="PF00931"/>
    </source>
</evidence>
<keyword evidence="1" id="KW-0611">Plant defense</keyword>
<protein>
    <recommendedName>
        <fullName evidence="2">NB-ARC domain-containing protein</fullName>
    </recommendedName>
</protein>
<feature type="domain" description="NB-ARC" evidence="2">
    <location>
        <begin position="254"/>
        <end position="316"/>
    </location>
</feature>